<keyword evidence="4" id="KW-1185">Reference proteome</keyword>
<keyword evidence="1" id="KW-0472">Membrane</keyword>
<name>A0A815G0K4_ADIRI</name>
<dbReference type="EMBL" id="CAJNOR010002596">
    <property type="protein sequence ID" value="CAF1316236.1"/>
    <property type="molecule type" value="Genomic_DNA"/>
</dbReference>
<keyword evidence="1" id="KW-1133">Transmembrane helix</keyword>
<dbReference type="Proteomes" id="UP000663852">
    <property type="component" value="Unassembled WGS sequence"/>
</dbReference>
<evidence type="ECO:0000256" key="1">
    <source>
        <dbReference type="SAM" id="Phobius"/>
    </source>
</evidence>
<dbReference type="OrthoDB" id="7696251at2759"/>
<keyword evidence="1" id="KW-0812">Transmembrane</keyword>
<organism evidence="3 5">
    <name type="scientific">Adineta ricciae</name>
    <name type="common">Rotifer</name>
    <dbReference type="NCBI Taxonomy" id="249248"/>
    <lineage>
        <taxon>Eukaryota</taxon>
        <taxon>Metazoa</taxon>
        <taxon>Spiralia</taxon>
        <taxon>Gnathifera</taxon>
        <taxon>Rotifera</taxon>
        <taxon>Eurotatoria</taxon>
        <taxon>Bdelloidea</taxon>
        <taxon>Adinetida</taxon>
        <taxon>Adinetidae</taxon>
        <taxon>Adineta</taxon>
    </lineage>
</organism>
<dbReference type="Proteomes" id="UP000663828">
    <property type="component" value="Unassembled WGS sequence"/>
</dbReference>
<comment type="caution">
    <text evidence="3">The sequence shown here is derived from an EMBL/GenBank/DDBJ whole genome shotgun (WGS) entry which is preliminary data.</text>
</comment>
<dbReference type="EMBL" id="CAJNOJ010000246">
    <property type="protein sequence ID" value="CAF1332363.1"/>
    <property type="molecule type" value="Genomic_DNA"/>
</dbReference>
<evidence type="ECO:0000313" key="3">
    <source>
        <dbReference type="EMBL" id="CAF1332363.1"/>
    </source>
</evidence>
<accession>A0A815G0K4</accession>
<gene>
    <name evidence="3" type="ORF">EDS130_LOCUS32262</name>
    <name evidence="2" type="ORF">XAT740_LOCUS29657</name>
</gene>
<feature type="transmembrane region" description="Helical" evidence="1">
    <location>
        <begin position="74"/>
        <end position="92"/>
    </location>
</feature>
<proteinExistence type="predicted"/>
<evidence type="ECO:0000313" key="5">
    <source>
        <dbReference type="Proteomes" id="UP000663852"/>
    </source>
</evidence>
<sequence>MLSLWLSDEHKNEPWSVWSQRNELSIRLNRLRFPCTTTRQPRTLHKFAKFKGSEIRLVLLFGYAIFENILKSKYYLHLLLLVLIVHYANLLAQKCC</sequence>
<evidence type="ECO:0000313" key="2">
    <source>
        <dbReference type="EMBL" id="CAF1316236.1"/>
    </source>
</evidence>
<protein>
    <submittedName>
        <fullName evidence="3">Uncharacterized protein</fullName>
    </submittedName>
</protein>
<dbReference type="AlphaFoldDB" id="A0A815G0K4"/>
<evidence type="ECO:0000313" key="4">
    <source>
        <dbReference type="Proteomes" id="UP000663828"/>
    </source>
</evidence>
<reference evidence="3" key="1">
    <citation type="submission" date="2021-02" db="EMBL/GenBank/DDBJ databases">
        <authorList>
            <person name="Nowell W R."/>
        </authorList>
    </citation>
    <scope>NUCLEOTIDE SEQUENCE</scope>
</reference>